<name>A0A1H1S3W4_9ACTN</name>
<dbReference type="STRING" id="630515.SAMN04489812_1877"/>
<evidence type="ECO:0000256" key="1">
    <source>
        <dbReference type="ARBA" id="ARBA00009673"/>
    </source>
</evidence>
<dbReference type="InterPro" id="IPR023509">
    <property type="entry name" value="DTD-like_sf"/>
</dbReference>
<dbReference type="EC" id="3.1.1.-" evidence="2"/>
<dbReference type="GO" id="GO:0000049">
    <property type="term" value="F:tRNA binding"/>
    <property type="evidence" value="ECO:0007669"/>
    <property type="project" value="UniProtKB-UniRule"/>
</dbReference>
<accession>A0A1H1S3W4</accession>
<dbReference type="GO" id="GO:0005737">
    <property type="term" value="C:cytoplasm"/>
    <property type="evidence" value="ECO:0007669"/>
    <property type="project" value="UniProtKB-SubCell"/>
</dbReference>
<keyword evidence="2" id="KW-0963">Cytoplasm</keyword>
<dbReference type="GO" id="GO:0106026">
    <property type="term" value="F:Gly-tRNA(Ala) deacylase activity"/>
    <property type="evidence" value="ECO:0007669"/>
    <property type="project" value="UniProtKB-UniRule"/>
</dbReference>
<evidence type="ECO:0000313" key="4">
    <source>
        <dbReference type="Proteomes" id="UP000199103"/>
    </source>
</evidence>
<comment type="subcellular location">
    <subcellularLocation>
        <location evidence="2">Cytoplasm</location>
    </subcellularLocation>
</comment>
<dbReference type="NCBIfam" id="TIGR00256">
    <property type="entry name" value="D-aminoacyl-tRNA deacylase"/>
    <property type="match status" value="1"/>
</dbReference>
<comment type="domain">
    <text evidence="2">A Gly-cisPro motif from one monomer fits into the active site of the other monomer to allow specific chiral rejection of L-amino acids.</text>
</comment>
<dbReference type="GO" id="GO:0043908">
    <property type="term" value="F:Ser(Gly)-tRNA(Ala) hydrolase activity"/>
    <property type="evidence" value="ECO:0007669"/>
    <property type="project" value="UniProtKB-UniRule"/>
</dbReference>
<comment type="catalytic activity">
    <reaction evidence="2">
        <text>glycyl-tRNA(Ala) + H2O = tRNA(Ala) + glycine + H(+)</text>
        <dbReference type="Rhea" id="RHEA:53744"/>
        <dbReference type="Rhea" id="RHEA-COMP:9657"/>
        <dbReference type="Rhea" id="RHEA-COMP:13640"/>
        <dbReference type="ChEBI" id="CHEBI:15377"/>
        <dbReference type="ChEBI" id="CHEBI:15378"/>
        <dbReference type="ChEBI" id="CHEBI:57305"/>
        <dbReference type="ChEBI" id="CHEBI:78442"/>
        <dbReference type="ChEBI" id="CHEBI:78522"/>
    </reaction>
</comment>
<comment type="subunit">
    <text evidence="2">Homodimer.</text>
</comment>
<gene>
    <name evidence="2" type="primary">dtd</name>
    <name evidence="3" type="ORF">SAMN04489812_1877</name>
</gene>
<keyword evidence="2" id="KW-0820">tRNA-binding</keyword>
<dbReference type="EMBL" id="LT629772">
    <property type="protein sequence ID" value="SDS42780.1"/>
    <property type="molecule type" value="Genomic_DNA"/>
</dbReference>
<reference evidence="3 4" key="1">
    <citation type="submission" date="2016-10" db="EMBL/GenBank/DDBJ databases">
        <authorList>
            <person name="de Groot N.N."/>
        </authorList>
    </citation>
    <scope>NUCLEOTIDE SEQUENCE [LARGE SCALE GENOMIC DNA]</scope>
    <source>
        <strain evidence="3 4">DSM 21800</strain>
    </source>
</reference>
<dbReference type="InterPro" id="IPR003732">
    <property type="entry name" value="Daa-tRNA_deacyls_DTD"/>
</dbReference>
<dbReference type="Gene3D" id="3.50.80.10">
    <property type="entry name" value="D-tyrosyl-tRNA(Tyr) deacylase"/>
    <property type="match status" value="1"/>
</dbReference>
<dbReference type="HAMAP" id="MF_00518">
    <property type="entry name" value="Deacylase_Dtd"/>
    <property type="match status" value="1"/>
</dbReference>
<feature type="short sequence motif" description="Gly-cisPro motif, important for rejection of L-amino acids" evidence="2">
    <location>
        <begin position="133"/>
        <end position="134"/>
    </location>
</feature>
<evidence type="ECO:0000313" key="3">
    <source>
        <dbReference type="EMBL" id="SDS42780.1"/>
    </source>
</evidence>
<dbReference type="Proteomes" id="UP000199103">
    <property type="component" value="Chromosome I"/>
</dbReference>
<keyword evidence="4" id="KW-1185">Reference proteome</keyword>
<dbReference type="GO" id="GO:0051500">
    <property type="term" value="F:D-tyrosyl-tRNA(Tyr) deacylase activity"/>
    <property type="evidence" value="ECO:0007669"/>
    <property type="project" value="TreeGrafter"/>
</dbReference>
<protein>
    <recommendedName>
        <fullName evidence="2">D-aminoacyl-tRNA deacylase</fullName>
        <shortName evidence="2">DTD</shortName>
        <ecNumber evidence="2">3.1.1.96</ecNumber>
    </recommendedName>
    <alternativeName>
        <fullName evidence="2">Gly-tRNA(Ala) deacylase</fullName>
        <ecNumber evidence="2">3.1.1.-</ecNumber>
    </alternativeName>
</protein>
<organism evidence="3 4">
    <name type="scientific">Microlunatus soli</name>
    <dbReference type="NCBI Taxonomy" id="630515"/>
    <lineage>
        <taxon>Bacteria</taxon>
        <taxon>Bacillati</taxon>
        <taxon>Actinomycetota</taxon>
        <taxon>Actinomycetes</taxon>
        <taxon>Propionibacteriales</taxon>
        <taxon>Propionibacteriaceae</taxon>
        <taxon>Microlunatus</taxon>
    </lineage>
</organism>
<dbReference type="PANTHER" id="PTHR10472:SF5">
    <property type="entry name" value="D-AMINOACYL-TRNA DEACYLASE 1"/>
    <property type="match status" value="1"/>
</dbReference>
<dbReference type="SUPFAM" id="SSF69500">
    <property type="entry name" value="DTD-like"/>
    <property type="match status" value="1"/>
</dbReference>
<comment type="similarity">
    <text evidence="1 2">Belongs to the DTD family.</text>
</comment>
<dbReference type="AlphaFoldDB" id="A0A1H1S3W4"/>
<dbReference type="EC" id="3.1.1.96" evidence="2"/>
<comment type="catalytic activity">
    <reaction evidence="2">
        <text>a D-aminoacyl-tRNA + H2O = a tRNA + a D-alpha-amino acid + H(+)</text>
        <dbReference type="Rhea" id="RHEA:13953"/>
        <dbReference type="Rhea" id="RHEA-COMP:10123"/>
        <dbReference type="Rhea" id="RHEA-COMP:10124"/>
        <dbReference type="ChEBI" id="CHEBI:15377"/>
        <dbReference type="ChEBI" id="CHEBI:15378"/>
        <dbReference type="ChEBI" id="CHEBI:59871"/>
        <dbReference type="ChEBI" id="CHEBI:78442"/>
        <dbReference type="ChEBI" id="CHEBI:79333"/>
        <dbReference type="EC" id="3.1.1.96"/>
    </reaction>
</comment>
<evidence type="ECO:0000256" key="2">
    <source>
        <dbReference type="HAMAP-Rule" id="MF_00518"/>
    </source>
</evidence>
<sequence>MRLVIQRVSRAAVEVDGVVVGAVDEPGLLILVGVTHDDTEEVAAKLAAKAWSLRIMADEKSASDLAAPILVVSQFTLYADTRKGRRPSWNAAAPGPVSEPLVEHFVRCLRELGARVETGRFGAQMEVSLTNDGPVTILLDSDTSR</sequence>
<comment type="function">
    <text evidence="2">An aminoacyl-tRNA editing enzyme that deacylates mischarged D-aminoacyl-tRNAs. Also deacylates mischarged glycyl-tRNA(Ala), protecting cells against glycine mischarging by AlaRS. Acts via tRNA-based rather than protein-based catalysis; rejects L-amino acids rather than detecting D-amino acids in the active site. By recycling D-aminoacyl-tRNA to D-amino acids and free tRNA molecules, this enzyme counteracts the toxicity associated with the formation of D-aminoacyl-tRNA entities in vivo and helps enforce protein L-homochirality.</text>
</comment>
<dbReference type="Pfam" id="PF02580">
    <property type="entry name" value="Tyr_Deacylase"/>
    <property type="match status" value="1"/>
</dbReference>
<keyword evidence="2" id="KW-0378">Hydrolase</keyword>
<dbReference type="RefSeq" id="WP_091523408.1">
    <property type="nucleotide sequence ID" value="NZ_LT629772.1"/>
</dbReference>
<keyword evidence="2" id="KW-0694">RNA-binding</keyword>
<dbReference type="FunFam" id="3.50.80.10:FF:000001">
    <property type="entry name" value="D-aminoacyl-tRNA deacylase"/>
    <property type="match status" value="1"/>
</dbReference>
<dbReference type="GO" id="GO:0019478">
    <property type="term" value="P:D-amino acid catabolic process"/>
    <property type="evidence" value="ECO:0007669"/>
    <property type="project" value="UniProtKB-UniRule"/>
</dbReference>
<proteinExistence type="inferred from homology"/>
<dbReference type="PANTHER" id="PTHR10472">
    <property type="entry name" value="D-TYROSYL-TRNA TYR DEACYLASE"/>
    <property type="match status" value="1"/>
</dbReference>
<dbReference type="OrthoDB" id="9801395at2"/>